<dbReference type="CDD" id="cd00118">
    <property type="entry name" value="LysM"/>
    <property type="match status" value="1"/>
</dbReference>
<dbReference type="SUPFAM" id="SSF54106">
    <property type="entry name" value="LysM domain"/>
    <property type="match status" value="1"/>
</dbReference>
<reference evidence="4" key="1">
    <citation type="submission" date="2016-12" db="EMBL/GenBank/DDBJ databases">
        <authorList>
            <person name="Rodrigo-Torres L."/>
            <person name="Arahal R.D."/>
            <person name="Lucena T."/>
        </authorList>
    </citation>
    <scope>NUCLEOTIDE SEQUENCE [LARGE SCALE GENOMIC DNA]</scope>
</reference>
<evidence type="ECO:0000313" key="3">
    <source>
        <dbReference type="EMBL" id="SHO56042.1"/>
    </source>
</evidence>
<feature type="compositionally biased region" description="Low complexity" evidence="1">
    <location>
        <begin position="896"/>
        <end position="905"/>
    </location>
</feature>
<dbReference type="Pfam" id="PF01476">
    <property type="entry name" value="LysM"/>
    <property type="match status" value="1"/>
</dbReference>
<dbReference type="OrthoDB" id="5833047at2"/>
<feature type="compositionally biased region" description="Polar residues" evidence="1">
    <location>
        <begin position="880"/>
        <end position="895"/>
    </location>
</feature>
<name>A0A1M7YTX3_9VIBR</name>
<accession>A0A1M7YTX3</accession>
<dbReference type="InterPro" id="IPR018392">
    <property type="entry name" value="LysM"/>
</dbReference>
<feature type="domain" description="LysM" evidence="2">
    <location>
        <begin position="6"/>
        <end position="52"/>
    </location>
</feature>
<dbReference type="SMART" id="SM00257">
    <property type="entry name" value="LysM"/>
    <property type="match status" value="1"/>
</dbReference>
<evidence type="ECO:0000256" key="1">
    <source>
        <dbReference type="SAM" id="MobiDB-lite"/>
    </source>
</evidence>
<gene>
    <name evidence="3" type="ORF">VQ7734_01805</name>
</gene>
<protein>
    <submittedName>
        <fullName evidence="3">LysM domain protein</fullName>
    </submittedName>
</protein>
<dbReference type="STRING" id="1117707.VQ7734_01805"/>
<organism evidence="3 4">
    <name type="scientific">Vibrio quintilis</name>
    <dbReference type="NCBI Taxonomy" id="1117707"/>
    <lineage>
        <taxon>Bacteria</taxon>
        <taxon>Pseudomonadati</taxon>
        <taxon>Pseudomonadota</taxon>
        <taxon>Gammaproteobacteria</taxon>
        <taxon>Vibrionales</taxon>
        <taxon>Vibrionaceae</taxon>
        <taxon>Vibrio</taxon>
    </lineage>
</organism>
<dbReference type="EMBL" id="FRFG01000019">
    <property type="protein sequence ID" value="SHO56042.1"/>
    <property type="molecule type" value="Genomic_DNA"/>
</dbReference>
<dbReference type="Gene3D" id="3.10.350.10">
    <property type="entry name" value="LysM domain"/>
    <property type="match status" value="1"/>
</dbReference>
<proteinExistence type="predicted"/>
<dbReference type="Proteomes" id="UP000184600">
    <property type="component" value="Unassembled WGS sequence"/>
</dbReference>
<feature type="region of interest" description="Disordered" evidence="1">
    <location>
        <begin position="878"/>
        <end position="912"/>
    </location>
</feature>
<dbReference type="PROSITE" id="PS51782">
    <property type="entry name" value="LYSM"/>
    <property type="match status" value="1"/>
</dbReference>
<keyword evidence="4" id="KW-1185">Reference proteome</keyword>
<dbReference type="InterPro" id="IPR036779">
    <property type="entry name" value="LysM_dom_sf"/>
</dbReference>
<dbReference type="RefSeq" id="WP_073581592.1">
    <property type="nucleotide sequence ID" value="NZ_AP024897.1"/>
</dbReference>
<evidence type="ECO:0000259" key="2">
    <source>
        <dbReference type="PROSITE" id="PS51782"/>
    </source>
</evidence>
<evidence type="ECO:0000313" key="4">
    <source>
        <dbReference type="Proteomes" id="UP000184600"/>
    </source>
</evidence>
<sequence length="1319" mass="147189">MADNLKTYTIKEGDCLSLIAGKFGIDLNQLAALNSEQIKNIDLIYAGNTLVLPGQEGAAFNNDPGTRIPLPKPPKCKNDYCGSSTPELVDILYVPSHPKSNKKVWYAVSKDAQTIIQDEQKLVAKSVVADHEATLQNLNSLGLLSKFQNTPHEAFLASKEDVDRYRLMLYLLLTIKTGAAKQFEHGEDSFIESVATQEGLDVKELIDKYMMWEKVKNYITYALMTQSYGPGMTSVDMTIKQFKKISDTRNQLAKARIKLRYKVIQHLEGERKDIERRAEQFARTLTTDDGSKFVYDKNHQYFTSSQQKNIENALKFVFLGRTYRDTETALNSHEEASRNIKMFWSYVKEVSANILSYESVDDDNYHGQSNSFAANLLNLNRMGILLKEQCLTFAELEGESDKHLGPETLRQHSDMFDFWRSNEFLSGQSSRKIDIEDGPEIAKKLIQELGVKTDSKEPAQSQMKRIINTKGFVEWGYYPSLAIVKLIDATLGQWTGDLKQVLGSSAMPAPEMFSNMIWVKKLALARIEFLKDLAADRAKKAENLQHFYLPEEKKKASYQLIWDEEKFKPQKKSRRLFHKKTGEADLQVVECVLLSSGDVGWVRGPAWYLPQSSGDESKARGHVKNITQKVVPVGPGTMVDSQKQALHRFDSLKNTLKNLNAVYKTAASAGADAAKDLVKGKFALSVFNIAKEAKGKSTAFWEDNYHWEDGLGPDGKSLYVVDAEAQFMRLSSSASGTVNLPASEHDKLKPNMDLTSGVSASVNLTLLSGQLSFKTWFPHGDKGDPTKGPVKGMQPDITYMAWDKAQRKEVPKTYECGDFFLEISAVVYGLAAATCTISGNVSFGPAATDGKIGVKGKATCYQDYNQGVNSRTLGYRVNGADQNIPQSSAPDNGSDNGNPSGQANSGSGGGNKPALAAQGVAKIDAFAGVEAGGQIGAKVYWRPPSTTINSHKIDADLLELGGVTSQLAANAGIGFSGELRIAFQNGTLYMVAAAKVVCGPGVSGKISVSVNPVNADRFIEHLLNVLKETGFRRIAVFGEVDENGRNDDYEALNERLTLAIVLGLSFGDILLMPATAYNDFKSNALKKEYAPTIARNILERSNKQKVQSWVKNMPPESMCKLLDCLSQPEDESIYENVYDLLPDMMEDIMPDFATNSYVQDHKARERTELLKAQAIVQIMQWLVDSAKSEEQIEQRRRQFEESLIRMGGNLETARNPYEQWQRFAKSWVQLAKFINLLRYEFNNVQARAIIDTFVKSSEELCGNMRCCRFYSKNAGLTNLLIAYRVDKKDDTSIIVEDRQRVKEMVAESEGFWKKFKWIL</sequence>